<keyword evidence="2" id="KW-1185">Reference proteome</keyword>
<evidence type="ECO:0000313" key="2">
    <source>
        <dbReference type="Proteomes" id="UP001419268"/>
    </source>
</evidence>
<sequence>MQRAARGSRTDWCMRDLGKRGRAGKAGKFLINRLKEINHYDSPESFTSSEGSYTDYPFTNETRIISSKGLDEEMHNVLLDEVEPEYINIGIDHSPMRGWACFFEQELDEWKDSNFGDKDLKWKIRFGIACWSLWFGRNDFIFNNIHVSRTKMASQIERRAHEIQRSEGCLRVSGLKNRKFVALGWEKPDLGWVKLNCDGAASNDHSKAAAIELREMIKATS</sequence>
<dbReference type="EMBL" id="JBBNAG010000012">
    <property type="protein sequence ID" value="KAK9089190.1"/>
    <property type="molecule type" value="Genomic_DNA"/>
</dbReference>
<name>A0AAP0HNB1_9MAGN</name>
<gene>
    <name evidence="1" type="ORF">Scep_028272</name>
</gene>
<comment type="caution">
    <text evidence="1">The sequence shown here is derived from an EMBL/GenBank/DDBJ whole genome shotgun (WGS) entry which is preliminary data.</text>
</comment>
<organism evidence="1 2">
    <name type="scientific">Stephania cephalantha</name>
    <dbReference type="NCBI Taxonomy" id="152367"/>
    <lineage>
        <taxon>Eukaryota</taxon>
        <taxon>Viridiplantae</taxon>
        <taxon>Streptophyta</taxon>
        <taxon>Embryophyta</taxon>
        <taxon>Tracheophyta</taxon>
        <taxon>Spermatophyta</taxon>
        <taxon>Magnoliopsida</taxon>
        <taxon>Ranunculales</taxon>
        <taxon>Menispermaceae</taxon>
        <taxon>Menispermoideae</taxon>
        <taxon>Cissampelideae</taxon>
        <taxon>Stephania</taxon>
    </lineage>
</organism>
<evidence type="ECO:0000313" key="1">
    <source>
        <dbReference type="EMBL" id="KAK9089190.1"/>
    </source>
</evidence>
<reference evidence="1 2" key="1">
    <citation type="submission" date="2024-01" db="EMBL/GenBank/DDBJ databases">
        <title>Genome assemblies of Stephania.</title>
        <authorList>
            <person name="Yang L."/>
        </authorList>
    </citation>
    <scope>NUCLEOTIDE SEQUENCE [LARGE SCALE GENOMIC DNA]</scope>
    <source>
        <strain evidence="1">JXDWG</strain>
        <tissue evidence="1">Leaf</tissue>
    </source>
</reference>
<accession>A0AAP0HNB1</accession>
<protein>
    <submittedName>
        <fullName evidence="1">Uncharacterized protein</fullName>
    </submittedName>
</protein>
<dbReference type="AlphaFoldDB" id="A0AAP0HNB1"/>
<proteinExistence type="predicted"/>
<dbReference type="Proteomes" id="UP001419268">
    <property type="component" value="Unassembled WGS sequence"/>
</dbReference>